<reference evidence="1" key="1">
    <citation type="journal article" date="2013" name="Nature">
        <title>The genomes of four tapeworm species reveal adaptations to parasitism.</title>
        <authorList>
            <person name="Tsai I.J."/>
            <person name="Zarowiecki M."/>
            <person name="Holroyd N."/>
            <person name="Garciarrubio A."/>
            <person name="Sanchez-Flores A."/>
            <person name="Brooks K.L."/>
            <person name="Tracey A."/>
            <person name="Bobes R.J."/>
            <person name="Fragoso G."/>
            <person name="Sciutto E."/>
            <person name="Aslett M."/>
            <person name="Beasley H."/>
            <person name="Bennett H.M."/>
            <person name="Cai J."/>
            <person name="Camicia F."/>
            <person name="Clark R."/>
            <person name="Cucher M."/>
            <person name="De Silva N."/>
            <person name="Day T.A."/>
            <person name="Deplazes P."/>
            <person name="Estrada K."/>
            <person name="Fernandez C."/>
            <person name="Holland P.W."/>
            <person name="Hou J."/>
            <person name="Hu S."/>
            <person name="Huckvale T."/>
            <person name="Hung S.S."/>
            <person name="Kamenetzky L."/>
            <person name="Keane J.A."/>
            <person name="Kiss F."/>
            <person name="Koziol U."/>
            <person name="Lambert O."/>
            <person name="Liu K."/>
            <person name="Luo X."/>
            <person name="Luo Y."/>
            <person name="Macchiaroli N."/>
            <person name="Nichol S."/>
            <person name="Paps J."/>
            <person name="Parkinson J."/>
            <person name="Pouchkina-Stantcheva N."/>
            <person name="Riddiford N."/>
            <person name="Rosenzvit M."/>
            <person name="Salinas G."/>
            <person name="Wasmuth J.D."/>
            <person name="Zamanian M."/>
            <person name="Zheng Y."/>
            <person name="Cai X."/>
            <person name="Soberon X."/>
            <person name="Olson P.D."/>
            <person name="Laclette J.P."/>
            <person name="Brehm K."/>
            <person name="Berriman M."/>
            <person name="Garciarrubio A."/>
            <person name="Bobes R.J."/>
            <person name="Fragoso G."/>
            <person name="Sanchez-Flores A."/>
            <person name="Estrada K."/>
            <person name="Cevallos M.A."/>
            <person name="Morett E."/>
            <person name="Gonzalez V."/>
            <person name="Portillo T."/>
            <person name="Ochoa-Leyva A."/>
            <person name="Jose M.V."/>
            <person name="Sciutto E."/>
            <person name="Landa A."/>
            <person name="Jimenez L."/>
            <person name="Valdes V."/>
            <person name="Carrero J.C."/>
            <person name="Larralde C."/>
            <person name="Morales-Montor J."/>
            <person name="Limon-Lason J."/>
            <person name="Soberon X."/>
            <person name="Laclette J.P."/>
        </authorList>
    </citation>
    <scope>NUCLEOTIDE SEQUENCE [LARGE SCALE GENOMIC DNA]</scope>
</reference>
<accession>A0A068Y150</accession>
<evidence type="ECO:0000313" key="2">
    <source>
        <dbReference type="Proteomes" id="UP000017246"/>
    </source>
</evidence>
<evidence type="ECO:0000313" key="1">
    <source>
        <dbReference type="EMBL" id="CDS36815.2"/>
    </source>
</evidence>
<sequence length="204" mass="23111">MAKQSMHTKSRLGHKLALTLELLKDVVRHPALFLLVYTVLILFGQSRGFDLRVGCVIWTVADIASVVMKVSGEIGYSDVSPKTPKLKPLGITKHDTNAGKEVHPYLINVRIYGKAQFRPYRSSNISRKTPNSTPQTNIFGSTYCFTRPIHFLNAHYMDKVTYAYELLPTERDTSLSNLTWKPLFWVKTLLRARIAVTSERLDGS</sequence>
<dbReference type="AlphaFoldDB" id="A0A068Y150"/>
<organism evidence="1 2">
    <name type="scientific">Echinococcus multilocularis</name>
    <name type="common">Fox tapeworm</name>
    <dbReference type="NCBI Taxonomy" id="6211"/>
    <lineage>
        <taxon>Eukaryota</taxon>
        <taxon>Metazoa</taxon>
        <taxon>Spiralia</taxon>
        <taxon>Lophotrochozoa</taxon>
        <taxon>Platyhelminthes</taxon>
        <taxon>Cestoda</taxon>
        <taxon>Eucestoda</taxon>
        <taxon>Cyclophyllidea</taxon>
        <taxon>Taeniidae</taxon>
        <taxon>Echinococcus</taxon>
    </lineage>
</organism>
<name>A0A068Y150_ECHMU</name>
<keyword evidence="2" id="KW-1185">Reference proteome</keyword>
<proteinExistence type="predicted"/>
<protein>
    <submittedName>
        <fullName evidence="1">Uncharacterized protein</fullName>
    </submittedName>
</protein>
<reference evidence="1" key="2">
    <citation type="submission" date="2015-11" db="EMBL/GenBank/DDBJ databases">
        <authorList>
            <person name="Zhang Y."/>
            <person name="Guo Z."/>
        </authorList>
    </citation>
    <scope>NUCLEOTIDE SEQUENCE</scope>
</reference>
<dbReference type="EMBL" id="LN902676">
    <property type="protein sequence ID" value="CDS36815.2"/>
    <property type="molecule type" value="Genomic_DNA"/>
</dbReference>
<gene>
    <name evidence="1" type="ORF">EmuJ_000398800</name>
</gene>
<dbReference type="Proteomes" id="UP000017246">
    <property type="component" value="Unassembled WGS sequence"/>
</dbReference>